<accession>A0A9P4L9E4</accession>
<feature type="region of interest" description="Disordered" evidence="1">
    <location>
        <begin position="1"/>
        <end position="43"/>
    </location>
</feature>
<dbReference type="Pfam" id="PF25545">
    <property type="entry name" value="DUF7924"/>
    <property type="match status" value="1"/>
</dbReference>
<feature type="region of interest" description="Disordered" evidence="1">
    <location>
        <begin position="70"/>
        <end position="109"/>
    </location>
</feature>
<reference evidence="3" key="1">
    <citation type="submission" date="2020-01" db="EMBL/GenBank/DDBJ databases">
        <authorList>
            <consortium name="DOE Joint Genome Institute"/>
            <person name="Haridas S."/>
            <person name="Albert R."/>
            <person name="Binder M."/>
            <person name="Bloem J."/>
            <person name="Labutti K."/>
            <person name="Salamov A."/>
            <person name="Andreopoulos B."/>
            <person name="Baker S.E."/>
            <person name="Barry K."/>
            <person name="Bills G."/>
            <person name="Bluhm B.H."/>
            <person name="Cannon C."/>
            <person name="Castanera R."/>
            <person name="Culley D.E."/>
            <person name="Daum C."/>
            <person name="Ezra D."/>
            <person name="Gonzalez J.B."/>
            <person name="Henrissat B."/>
            <person name="Kuo A."/>
            <person name="Liang C."/>
            <person name="Lipzen A."/>
            <person name="Lutzoni F."/>
            <person name="Magnuson J."/>
            <person name="Mondo S."/>
            <person name="Nolan M."/>
            <person name="Ohm R."/>
            <person name="Pangilinan J."/>
            <person name="Park H.-J."/>
            <person name="Ramirez L."/>
            <person name="Alfaro M."/>
            <person name="Sun H."/>
            <person name="Tritt A."/>
            <person name="Yoshinaga Y."/>
            <person name="Zwiers L.-H."/>
            <person name="Turgeon B.G."/>
            <person name="Goodwin S.B."/>
            <person name="Spatafora J.W."/>
            <person name="Crous P.W."/>
            <person name="Grigoriev I.V."/>
        </authorList>
    </citation>
    <scope>NUCLEOTIDE SEQUENCE</scope>
    <source>
        <strain evidence="3">CBS 394.84</strain>
    </source>
</reference>
<evidence type="ECO:0000256" key="1">
    <source>
        <dbReference type="SAM" id="MobiDB-lite"/>
    </source>
</evidence>
<sequence>MKRKQSDSLQTDPGSACSVKRLKNQYSKLDQPRTSPTPPLTEEALCSQLNHKAHQSSVRHWVETSTADCDPEMMAAPPTPRSAPSNNRGRRPRRARTPSPSKQTSPQTYRTRNLHQAGVFVDRLGYLPSVIDNEVRGILDIKSWDDQVAAATHDARIETCAARYQTDSRRNARNCSLEGDWKASLYNLLVYLSDLWPDELQAHMSEKVWNAALKPTSTPYNETEDQRETRDFHTAQTALPSFNTLDDSAINSTFAGPVPSLPPSLAPTSSSEAADPYHISTPKPDITVGLAHTAFSQQNQRQLVDHQASGSILSDPHAADMGIRFPFLVVEAKGQSVNGSLVSAENQAAVSGASMLAILQDLDCQVAWDSGSSSDRTHQSNSDVCFSIVTAGPIHTLWVHFNHQGAVYMECIRSWRTTHNVRELVHFLSKILEWGRGKYKDGIVEKLDKAPRV</sequence>
<evidence type="ECO:0000313" key="3">
    <source>
        <dbReference type="EMBL" id="KAF1846292.1"/>
    </source>
</evidence>
<dbReference type="RefSeq" id="XP_040788855.1">
    <property type="nucleotide sequence ID" value="XM_040928703.1"/>
</dbReference>
<comment type="caution">
    <text evidence="3">The sequence shown here is derived from an EMBL/GenBank/DDBJ whole genome shotgun (WGS) entry which is preliminary data.</text>
</comment>
<dbReference type="EMBL" id="ML976616">
    <property type="protein sequence ID" value="KAF1846292.1"/>
    <property type="molecule type" value="Genomic_DNA"/>
</dbReference>
<evidence type="ECO:0000259" key="2">
    <source>
        <dbReference type="Pfam" id="PF25545"/>
    </source>
</evidence>
<protein>
    <recommendedName>
        <fullName evidence="2">DUF7924 domain-containing protein</fullName>
    </recommendedName>
</protein>
<gene>
    <name evidence="3" type="ORF">K460DRAFT_284013</name>
</gene>
<evidence type="ECO:0000313" key="4">
    <source>
        <dbReference type="Proteomes" id="UP000800039"/>
    </source>
</evidence>
<proteinExistence type="predicted"/>
<dbReference type="GeneID" id="63845956"/>
<feature type="domain" description="DUF7924" evidence="2">
    <location>
        <begin position="274"/>
        <end position="439"/>
    </location>
</feature>
<dbReference type="OrthoDB" id="5372703at2759"/>
<dbReference type="Proteomes" id="UP000800039">
    <property type="component" value="Unassembled WGS sequence"/>
</dbReference>
<feature type="compositionally biased region" description="Polar residues" evidence="1">
    <location>
        <begin position="24"/>
        <end position="34"/>
    </location>
</feature>
<keyword evidence="4" id="KW-1185">Reference proteome</keyword>
<name>A0A9P4L9E4_9PLEO</name>
<dbReference type="AlphaFoldDB" id="A0A9P4L9E4"/>
<organism evidence="3 4">
    <name type="scientific">Cucurbitaria berberidis CBS 394.84</name>
    <dbReference type="NCBI Taxonomy" id="1168544"/>
    <lineage>
        <taxon>Eukaryota</taxon>
        <taxon>Fungi</taxon>
        <taxon>Dikarya</taxon>
        <taxon>Ascomycota</taxon>
        <taxon>Pezizomycotina</taxon>
        <taxon>Dothideomycetes</taxon>
        <taxon>Pleosporomycetidae</taxon>
        <taxon>Pleosporales</taxon>
        <taxon>Pleosporineae</taxon>
        <taxon>Cucurbitariaceae</taxon>
        <taxon>Cucurbitaria</taxon>
    </lineage>
</organism>
<dbReference type="InterPro" id="IPR057684">
    <property type="entry name" value="DUF7924"/>
</dbReference>